<evidence type="ECO:0000313" key="3">
    <source>
        <dbReference type="EMBL" id="SMD36838.1"/>
    </source>
</evidence>
<accession>A0A1W2GKG2</accession>
<proteinExistence type="predicted"/>
<dbReference type="EMBL" id="FWYF01000003">
    <property type="protein sequence ID" value="SMD36838.1"/>
    <property type="molecule type" value="Genomic_DNA"/>
</dbReference>
<dbReference type="Proteomes" id="UP000192472">
    <property type="component" value="Unassembled WGS sequence"/>
</dbReference>
<protein>
    <submittedName>
        <fullName evidence="3">Uncharacterized protein</fullName>
    </submittedName>
</protein>
<organism evidence="3 4">
    <name type="scientific">Reichenbachiella faecimaris</name>
    <dbReference type="NCBI Taxonomy" id="692418"/>
    <lineage>
        <taxon>Bacteria</taxon>
        <taxon>Pseudomonadati</taxon>
        <taxon>Bacteroidota</taxon>
        <taxon>Cytophagia</taxon>
        <taxon>Cytophagales</taxon>
        <taxon>Reichenbachiellaceae</taxon>
        <taxon>Reichenbachiella</taxon>
    </lineage>
</organism>
<keyword evidence="2" id="KW-0732">Signal</keyword>
<feature type="chain" id="PRO_5012868114" evidence="2">
    <location>
        <begin position="23"/>
        <end position="156"/>
    </location>
</feature>
<evidence type="ECO:0000256" key="1">
    <source>
        <dbReference type="SAM" id="Coils"/>
    </source>
</evidence>
<keyword evidence="1" id="KW-0175">Coiled coil</keyword>
<feature type="signal peptide" evidence="2">
    <location>
        <begin position="1"/>
        <end position="22"/>
    </location>
</feature>
<reference evidence="3 4" key="1">
    <citation type="submission" date="2017-04" db="EMBL/GenBank/DDBJ databases">
        <authorList>
            <person name="Afonso C.L."/>
            <person name="Miller P.J."/>
            <person name="Scott M.A."/>
            <person name="Spackman E."/>
            <person name="Goraichik I."/>
            <person name="Dimitrov K.M."/>
            <person name="Suarez D.L."/>
            <person name="Swayne D.E."/>
        </authorList>
    </citation>
    <scope>NUCLEOTIDE SEQUENCE [LARGE SCALE GENOMIC DNA]</scope>
    <source>
        <strain evidence="3 4">DSM 26133</strain>
    </source>
</reference>
<keyword evidence="4" id="KW-1185">Reference proteome</keyword>
<sequence>MKKIVLFLSAIFLITFHSSTKAQEFVFDYNQVETTQSTSYISTTKHPFGAEFTSMMQLLRESYTHAEENSLSLTTSTVVDKPSIFYSVKRTSKHLVKAVKKRQVSLEEAKKELEDILVKALNIRHQNTQVLEKKLFKLKNPENIIAFYNHDVSLNI</sequence>
<evidence type="ECO:0000256" key="2">
    <source>
        <dbReference type="SAM" id="SignalP"/>
    </source>
</evidence>
<dbReference type="AlphaFoldDB" id="A0A1W2GKG2"/>
<name>A0A1W2GKG2_REIFA</name>
<dbReference type="RefSeq" id="WP_084373735.1">
    <property type="nucleotide sequence ID" value="NZ_FWYF01000003.1"/>
</dbReference>
<gene>
    <name evidence="3" type="ORF">SAMN04488029_3096</name>
</gene>
<evidence type="ECO:0000313" key="4">
    <source>
        <dbReference type="Proteomes" id="UP000192472"/>
    </source>
</evidence>
<feature type="coiled-coil region" evidence="1">
    <location>
        <begin position="96"/>
        <end position="126"/>
    </location>
</feature>